<evidence type="ECO:0000313" key="1">
    <source>
        <dbReference type="EMBL" id="GFY60234.1"/>
    </source>
</evidence>
<sequence length="119" mass="13852">MEYQRKNSEMLRKIKNALMIKAKQQIASHIGYYVSRDFCQTFSLPFTFIHNHFLKLLENQKGKDNLSKGAGLNDKKVPRQSNSRDPVACFWSINRKQDMLLWASKECGAHRQLPTPPNE</sequence>
<accession>A0A8X6XVB6</accession>
<organism evidence="1 2">
    <name type="scientific">Trichonephila inaurata madagascariensis</name>
    <dbReference type="NCBI Taxonomy" id="2747483"/>
    <lineage>
        <taxon>Eukaryota</taxon>
        <taxon>Metazoa</taxon>
        <taxon>Ecdysozoa</taxon>
        <taxon>Arthropoda</taxon>
        <taxon>Chelicerata</taxon>
        <taxon>Arachnida</taxon>
        <taxon>Araneae</taxon>
        <taxon>Araneomorphae</taxon>
        <taxon>Entelegynae</taxon>
        <taxon>Araneoidea</taxon>
        <taxon>Nephilidae</taxon>
        <taxon>Trichonephila</taxon>
        <taxon>Trichonephila inaurata</taxon>
    </lineage>
</organism>
<protein>
    <submittedName>
        <fullName evidence="1">Uncharacterized protein</fullName>
    </submittedName>
</protein>
<dbReference type="AlphaFoldDB" id="A0A8X6XVB6"/>
<gene>
    <name evidence="1" type="ORF">TNIN_355621</name>
</gene>
<keyword evidence="2" id="KW-1185">Reference proteome</keyword>
<reference evidence="1" key="1">
    <citation type="submission" date="2020-08" db="EMBL/GenBank/DDBJ databases">
        <title>Multicomponent nature underlies the extraordinary mechanical properties of spider dragline silk.</title>
        <authorList>
            <person name="Kono N."/>
            <person name="Nakamura H."/>
            <person name="Mori M."/>
            <person name="Yoshida Y."/>
            <person name="Ohtoshi R."/>
            <person name="Malay A.D."/>
            <person name="Moran D.A.P."/>
            <person name="Tomita M."/>
            <person name="Numata K."/>
            <person name="Arakawa K."/>
        </authorList>
    </citation>
    <scope>NUCLEOTIDE SEQUENCE</scope>
</reference>
<comment type="caution">
    <text evidence="1">The sequence shown here is derived from an EMBL/GenBank/DDBJ whole genome shotgun (WGS) entry which is preliminary data.</text>
</comment>
<dbReference type="Proteomes" id="UP000886998">
    <property type="component" value="Unassembled WGS sequence"/>
</dbReference>
<evidence type="ECO:0000313" key="2">
    <source>
        <dbReference type="Proteomes" id="UP000886998"/>
    </source>
</evidence>
<dbReference type="EMBL" id="BMAV01013064">
    <property type="protein sequence ID" value="GFY60234.1"/>
    <property type="molecule type" value="Genomic_DNA"/>
</dbReference>
<name>A0A8X6XVB6_9ARAC</name>
<dbReference type="OrthoDB" id="10465947at2759"/>
<proteinExistence type="predicted"/>